<reference evidence="1" key="1">
    <citation type="submission" date="2020-05" db="UniProtKB">
        <authorList>
            <consortium name="EnsemblMetazoa"/>
        </authorList>
    </citation>
    <scope>IDENTIFICATION</scope>
    <source>
        <strain evidence="1">FUMOZ</strain>
    </source>
</reference>
<dbReference type="VEuPathDB" id="VectorBase:AFUN014179"/>
<dbReference type="EnsemblMetazoa" id="AFUN014179-RA">
    <property type="protein sequence ID" value="AFUN014179-PA"/>
    <property type="gene ID" value="AFUN014179"/>
</dbReference>
<name>A0A182S115_ANOFN</name>
<protein>
    <submittedName>
        <fullName evidence="1">Uncharacterized protein</fullName>
    </submittedName>
</protein>
<dbReference type="AlphaFoldDB" id="A0A182S115"/>
<organism evidence="1">
    <name type="scientific">Anopheles funestus</name>
    <name type="common">African malaria mosquito</name>
    <dbReference type="NCBI Taxonomy" id="62324"/>
    <lineage>
        <taxon>Eukaryota</taxon>
        <taxon>Metazoa</taxon>
        <taxon>Ecdysozoa</taxon>
        <taxon>Arthropoda</taxon>
        <taxon>Hexapoda</taxon>
        <taxon>Insecta</taxon>
        <taxon>Pterygota</taxon>
        <taxon>Neoptera</taxon>
        <taxon>Endopterygota</taxon>
        <taxon>Diptera</taxon>
        <taxon>Nematocera</taxon>
        <taxon>Culicoidea</taxon>
        <taxon>Culicidae</taxon>
        <taxon>Anophelinae</taxon>
        <taxon>Anopheles</taxon>
    </lineage>
</organism>
<evidence type="ECO:0000313" key="1">
    <source>
        <dbReference type="EnsemblMetazoa" id="AFUN014179-PA"/>
    </source>
</evidence>
<proteinExistence type="predicted"/>
<sequence length="99" mass="11018">MEILLSAFRSDQQYQKFPSRSLFENLCVCVSRQTSSRFIVQSLTQCLGILCAHYKGARTLLRYVTSNVFPSGGVFCLLHLLDTHAAQSISILAKICTTA</sequence>
<accession>A0A182S115</accession>